<proteinExistence type="inferred from homology"/>
<evidence type="ECO:0000256" key="6">
    <source>
        <dbReference type="HAMAP-Rule" id="MF_00267"/>
    </source>
</evidence>
<dbReference type="EMBL" id="AP017372">
    <property type="protein sequence ID" value="BAU57336.1"/>
    <property type="molecule type" value="Genomic_DNA"/>
</dbReference>
<dbReference type="OrthoDB" id="9794530at2"/>
<dbReference type="InterPro" id="IPR013033">
    <property type="entry name" value="MinC"/>
</dbReference>
<evidence type="ECO:0000313" key="11">
    <source>
        <dbReference type="Proteomes" id="UP000218890"/>
    </source>
</evidence>
<feature type="domain" description="Septum formation inhibitor MinC N-terminal" evidence="9">
    <location>
        <begin position="15"/>
        <end position="86"/>
    </location>
</feature>
<dbReference type="NCBIfam" id="TIGR01222">
    <property type="entry name" value="minC"/>
    <property type="match status" value="1"/>
</dbReference>
<dbReference type="PANTHER" id="PTHR34108">
    <property type="entry name" value="SEPTUM SITE-DETERMINING PROTEIN MINC"/>
    <property type="match status" value="1"/>
</dbReference>
<sequence>MATTPEDDGCSSPPLELKGRMATLTVVRVQTTDLDALVSALEQKLQEAPNLLKGAPMLIELADGVTERDIGLQRLVVLMREMGVVPVAVRGAGVDEGVARAVGLGILGAEAESPRRVSQAPGNQREPSHDKQAVPSAADGHKAAEPSAAGSGSEEADHNRRGLAPRVIDHPVRSGQQVYARGRDIIVLGAVGTGAEILADGDVHIYGALRGRALAGVQGDTQARIFCTSLDAELVSVAGNYQVSERFEADVRGKPAQISLDESGSLRIEPFGKSI</sequence>
<keyword evidence="2 6" id="KW-0132">Cell division</keyword>
<dbReference type="GO" id="GO:0051302">
    <property type="term" value="P:regulation of cell division"/>
    <property type="evidence" value="ECO:0007669"/>
    <property type="project" value="InterPro"/>
</dbReference>
<evidence type="ECO:0000259" key="8">
    <source>
        <dbReference type="Pfam" id="PF03775"/>
    </source>
</evidence>
<evidence type="ECO:0000313" key="10">
    <source>
        <dbReference type="EMBL" id="BAU57336.1"/>
    </source>
</evidence>
<name>A0A0X8X856_HALHR</name>
<evidence type="ECO:0000256" key="7">
    <source>
        <dbReference type="SAM" id="MobiDB-lite"/>
    </source>
</evidence>
<dbReference type="SUPFAM" id="SSF63848">
    <property type="entry name" value="Cell-division inhibitor MinC, C-terminal domain"/>
    <property type="match status" value="1"/>
</dbReference>
<feature type="domain" description="Septum formation inhibitor MinC C-terminal" evidence="8">
    <location>
        <begin position="167"/>
        <end position="263"/>
    </location>
</feature>
<dbReference type="AlphaFoldDB" id="A0A0X8X856"/>
<dbReference type="InterPro" id="IPR005526">
    <property type="entry name" value="Septum_form_inhib_MinC_C"/>
</dbReference>
<dbReference type="GO" id="GO:0000902">
    <property type="term" value="P:cell morphogenesis"/>
    <property type="evidence" value="ECO:0007669"/>
    <property type="project" value="InterPro"/>
</dbReference>
<keyword evidence="11" id="KW-1185">Reference proteome</keyword>
<dbReference type="KEGG" id="hhk:HH1059_06490"/>
<accession>A0A0X8X856</accession>
<dbReference type="HAMAP" id="MF_00267">
    <property type="entry name" value="MinC"/>
    <property type="match status" value="1"/>
</dbReference>
<dbReference type="GO" id="GO:1901891">
    <property type="term" value="P:regulation of cell septum assembly"/>
    <property type="evidence" value="ECO:0007669"/>
    <property type="project" value="InterPro"/>
</dbReference>
<evidence type="ECO:0000256" key="3">
    <source>
        <dbReference type="ARBA" id="ARBA00023210"/>
    </source>
</evidence>
<dbReference type="Pfam" id="PF03775">
    <property type="entry name" value="MinC_C"/>
    <property type="match status" value="1"/>
</dbReference>
<protein>
    <recommendedName>
        <fullName evidence="6">Probable septum site-determining protein MinC</fullName>
    </recommendedName>
</protein>
<dbReference type="InterPro" id="IPR036145">
    <property type="entry name" value="MinC_C_sf"/>
</dbReference>
<evidence type="ECO:0000256" key="2">
    <source>
        <dbReference type="ARBA" id="ARBA00022618"/>
    </source>
</evidence>
<evidence type="ECO:0000256" key="1">
    <source>
        <dbReference type="ARBA" id="ARBA00006291"/>
    </source>
</evidence>
<dbReference type="GO" id="GO:0000917">
    <property type="term" value="P:division septum assembly"/>
    <property type="evidence" value="ECO:0007669"/>
    <property type="project" value="UniProtKB-KW"/>
</dbReference>
<gene>
    <name evidence="6 10" type="primary">minC</name>
    <name evidence="10" type="ORF">HH1059_06490</name>
</gene>
<dbReference type="PANTHER" id="PTHR34108:SF1">
    <property type="entry name" value="SEPTUM SITE-DETERMINING PROTEIN MINC"/>
    <property type="match status" value="1"/>
</dbReference>
<keyword evidence="4 6" id="KW-0131">Cell cycle</keyword>
<dbReference type="InterPro" id="IPR007874">
    <property type="entry name" value="MinC_N"/>
</dbReference>
<comment type="function">
    <text evidence="5 6">Cell division inhibitor that blocks the formation of polar Z ring septums. Rapidly oscillates between the poles of the cell to destabilize FtsZ filaments that have formed before they mature into polar Z rings. Prevents FtsZ polymerization.</text>
</comment>
<comment type="subunit">
    <text evidence="6">Interacts with MinD and FtsZ.</text>
</comment>
<feature type="region of interest" description="Disordered" evidence="7">
    <location>
        <begin position="112"/>
        <end position="159"/>
    </location>
</feature>
<keyword evidence="3 6" id="KW-0717">Septation</keyword>
<evidence type="ECO:0000256" key="4">
    <source>
        <dbReference type="ARBA" id="ARBA00023306"/>
    </source>
</evidence>
<dbReference type="InterPro" id="IPR016098">
    <property type="entry name" value="CAP/MinC_C"/>
</dbReference>
<comment type="similarity">
    <text evidence="1 6">Belongs to the MinC family.</text>
</comment>
<dbReference type="Pfam" id="PF05209">
    <property type="entry name" value="MinC_N"/>
    <property type="match status" value="1"/>
</dbReference>
<evidence type="ECO:0000259" key="9">
    <source>
        <dbReference type="Pfam" id="PF05209"/>
    </source>
</evidence>
<dbReference type="Proteomes" id="UP000218890">
    <property type="component" value="Chromosome"/>
</dbReference>
<dbReference type="RefSeq" id="WP_096408247.1">
    <property type="nucleotide sequence ID" value="NZ_AP017372.2"/>
</dbReference>
<dbReference type="Gene3D" id="3.30.70.260">
    <property type="match status" value="1"/>
</dbReference>
<dbReference type="Gene3D" id="2.160.20.70">
    <property type="match status" value="1"/>
</dbReference>
<evidence type="ECO:0000256" key="5">
    <source>
        <dbReference type="ARBA" id="ARBA00025606"/>
    </source>
</evidence>
<organism evidence="10 11">
    <name type="scientific">Halorhodospira halochloris</name>
    <name type="common">Ectothiorhodospira halochloris</name>
    <dbReference type="NCBI Taxonomy" id="1052"/>
    <lineage>
        <taxon>Bacteria</taxon>
        <taxon>Pseudomonadati</taxon>
        <taxon>Pseudomonadota</taxon>
        <taxon>Gammaproteobacteria</taxon>
        <taxon>Chromatiales</taxon>
        <taxon>Ectothiorhodospiraceae</taxon>
        <taxon>Halorhodospira</taxon>
    </lineage>
</organism>
<reference evidence="10" key="1">
    <citation type="submission" date="2016-02" db="EMBL/GenBank/DDBJ databases">
        <title>Halorhodospira halochloris DSM-1059 complete genome, version 2.</title>
        <authorList>
            <person name="Tsukatani Y."/>
        </authorList>
    </citation>
    <scope>NUCLEOTIDE SEQUENCE</scope>
    <source>
        <strain evidence="10">DSM 1059</strain>
    </source>
</reference>